<dbReference type="RefSeq" id="WP_376850201.1">
    <property type="nucleotide sequence ID" value="NZ_JBHSMF010000006.1"/>
</dbReference>
<name>A0ABW0NCW8_9BURK</name>
<dbReference type="EMBL" id="JBHSMF010000006">
    <property type="protein sequence ID" value="MFC5498141.1"/>
    <property type="molecule type" value="Genomic_DNA"/>
</dbReference>
<organism evidence="1 2">
    <name type="scientific">Caenimonas terrae</name>
    <dbReference type="NCBI Taxonomy" id="696074"/>
    <lineage>
        <taxon>Bacteria</taxon>
        <taxon>Pseudomonadati</taxon>
        <taxon>Pseudomonadota</taxon>
        <taxon>Betaproteobacteria</taxon>
        <taxon>Burkholderiales</taxon>
        <taxon>Comamonadaceae</taxon>
        <taxon>Caenimonas</taxon>
    </lineage>
</organism>
<accession>A0ABW0NCW8</accession>
<comment type="caution">
    <text evidence="1">The sequence shown here is derived from an EMBL/GenBank/DDBJ whole genome shotgun (WGS) entry which is preliminary data.</text>
</comment>
<gene>
    <name evidence="1" type="ORF">ACFPOE_11395</name>
</gene>
<dbReference type="NCBIfam" id="TIGR01539">
    <property type="entry name" value="portal_lambda"/>
    <property type="match status" value="1"/>
</dbReference>
<sequence length="522" mass="57000">MALRVNALDRLIGVFSPGRALRRVVDRTKLQRAYEAASPRDSWRPRRGGASAQADHFADATILRTKARSLVQNVPYIASSMDALVANVIGTGIVPRFTGPQAEKLNKLFKAWVSVCDADGRLDLFGQEATCYRAMEQDGEMLVRLRPRRAEDGLPVPLQLQVLEIDWLDSTRNSLLGGGMADVPFGNVVIEGIEYDQLGRVAAYWLWDQHPGDATLLRGFRNFSKRVPASSIIHLYDPKRPGQGRGITRLAPIIARTRDTQLYEDAELARKNLESRLSVLISGDASLMANENQLGSSSATGAADASLARRTGDLGELSSGGITELPAGSTIETVEPKAAGGHVEYVSHQLHIITAALGVTYEMATGDMSQVNFSSARVRMQDVRRGFEHTQWMILIPRLLRPLCDAFAAAAMLAGKIPDGAAYDVEFDTPKWDYVNPQQEATADALQVATGLSSLSAKLRARGENPESVFKEIGEDFQKLKDMKVGDDNVLDILFFLQKGTLRITDQGQDPGLATDPVSAKK</sequence>
<dbReference type="InterPro" id="IPR006429">
    <property type="entry name" value="Phage_lambda_portal"/>
</dbReference>
<evidence type="ECO:0000313" key="1">
    <source>
        <dbReference type="EMBL" id="MFC5498141.1"/>
    </source>
</evidence>
<reference evidence="2" key="1">
    <citation type="journal article" date="2019" name="Int. J. Syst. Evol. Microbiol.">
        <title>The Global Catalogue of Microorganisms (GCM) 10K type strain sequencing project: providing services to taxonomists for standard genome sequencing and annotation.</title>
        <authorList>
            <consortium name="The Broad Institute Genomics Platform"/>
            <consortium name="The Broad Institute Genome Sequencing Center for Infectious Disease"/>
            <person name="Wu L."/>
            <person name="Ma J."/>
        </authorList>
    </citation>
    <scope>NUCLEOTIDE SEQUENCE [LARGE SCALE GENOMIC DNA]</scope>
    <source>
        <strain evidence="2">CCUG 57401</strain>
    </source>
</reference>
<dbReference type="Proteomes" id="UP001596037">
    <property type="component" value="Unassembled WGS sequence"/>
</dbReference>
<protein>
    <submittedName>
        <fullName evidence="1">Phage portal protein</fullName>
    </submittedName>
</protein>
<keyword evidence="2" id="KW-1185">Reference proteome</keyword>
<proteinExistence type="predicted"/>
<evidence type="ECO:0000313" key="2">
    <source>
        <dbReference type="Proteomes" id="UP001596037"/>
    </source>
</evidence>
<dbReference type="Pfam" id="PF05136">
    <property type="entry name" value="Phage_portal_2"/>
    <property type="match status" value="1"/>
</dbReference>